<sequence>MIFQNLLSASSLLLLASQLAPVSANPISEEVARRSFYNDATAGALAEHFEYARSAQASGHGEDSEHDVVTKRGLSPAGDRTPSRTVKRDIAWNPSRLWGTGFAGGWGNQSYYHETECNYTSRERYWYGFLTRAITYPDASIPGRQRSYWTNSTWWWINDLPAGQYICNLYGAPKYNPGTQCVDKIWNPTAATWVARSSSNTNSYWTTNNATYKNHKVRTIYDCLLNRTAIEYGDNVSAFGFKPVQYVLDDTKYYRFYDTNNFAWFVACPSTWSGAWKRHVEDIQKRGLQKRCWDCKGINPVWDFFPPQARNPLADTTDIHDYASTIAFPYTFNEYRRFVVTYWPPTASRLVVVDGHTCVQAAVSRPGLRHWTVRFFDEPTLGYVQATDEYDPQPTDYL</sequence>
<comment type="caution">
    <text evidence="3">The sequence shown here is derived from an EMBL/GenBank/DDBJ whole genome shotgun (WGS) entry which is preliminary data.</text>
</comment>
<gene>
    <name evidence="3" type="ORF">TWF481_001360</name>
</gene>
<dbReference type="AlphaFoldDB" id="A0AAV9WQC8"/>
<protein>
    <submittedName>
        <fullName evidence="3">Uncharacterized protein</fullName>
    </submittedName>
</protein>
<feature type="compositionally biased region" description="Basic and acidic residues" evidence="1">
    <location>
        <begin position="60"/>
        <end position="70"/>
    </location>
</feature>
<name>A0AAV9WQC8_9PEZI</name>
<accession>A0AAV9WQC8</accession>
<feature type="signal peptide" evidence="2">
    <location>
        <begin position="1"/>
        <end position="24"/>
    </location>
</feature>
<reference evidence="3 4" key="1">
    <citation type="submission" date="2023-08" db="EMBL/GenBank/DDBJ databases">
        <authorList>
            <person name="Palmer J.M."/>
        </authorList>
    </citation>
    <scope>NUCLEOTIDE SEQUENCE [LARGE SCALE GENOMIC DNA]</scope>
    <source>
        <strain evidence="3 4">TWF481</strain>
    </source>
</reference>
<dbReference type="EMBL" id="JAVHJL010000001">
    <property type="protein sequence ID" value="KAK6512474.1"/>
    <property type="molecule type" value="Genomic_DNA"/>
</dbReference>
<evidence type="ECO:0000256" key="1">
    <source>
        <dbReference type="SAM" id="MobiDB-lite"/>
    </source>
</evidence>
<organism evidence="3 4">
    <name type="scientific">Arthrobotrys musiformis</name>
    <dbReference type="NCBI Taxonomy" id="47236"/>
    <lineage>
        <taxon>Eukaryota</taxon>
        <taxon>Fungi</taxon>
        <taxon>Dikarya</taxon>
        <taxon>Ascomycota</taxon>
        <taxon>Pezizomycotina</taxon>
        <taxon>Orbiliomycetes</taxon>
        <taxon>Orbiliales</taxon>
        <taxon>Orbiliaceae</taxon>
        <taxon>Arthrobotrys</taxon>
    </lineage>
</organism>
<proteinExistence type="predicted"/>
<keyword evidence="2" id="KW-0732">Signal</keyword>
<evidence type="ECO:0000313" key="4">
    <source>
        <dbReference type="Proteomes" id="UP001370758"/>
    </source>
</evidence>
<keyword evidence="4" id="KW-1185">Reference proteome</keyword>
<feature type="region of interest" description="Disordered" evidence="1">
    <location>
        <begin position="56"/>
        <end position="84"/>
    </location>
</feature>
<evidence type="ECO:0000256" key="2">
    <source>
        <dbReference type="SAM" id="SignalP"/>
    </source>
</evidence>
<feature type="chain" id="PRO_5044012868" evidence="2">
    <location>
        <begin position="25"/>
        <end position="398"/>
    </location>
</feature>
<evidence type="ECO:0000313" key="3">
    <source>
        <dbReference type="EMBL" id="KAK6512474.1"/>
    </source>
</evidence>
<dbReference type="Proteomes" id="UP001370758">
    <property type="component" value="Unassembled WGS sequence"/>
</dbReference>